<accession>A0ABT0SAH5</accession>
<keyword evidence="9" id="KW-1185">Reference proteome</keyword>
<comment type="subcellular location">
    <subcellularLocation>
        <location evidence="1">Membrane</location>
        <topology evidence="1">Multi-pass membrane protein</topology>
    </subcellularLocation>
</comment>
<feature type="transmembrane region" description="Helical" evidence="6">
    <location>
        <begin position="32"/>
        <end position="50"/>
    </location>
</feature>
<dbReference type="PANTHER" id="PTHR38459:SF1">
    <property type="entry name" value="PROPHAGE BACTOPRENOL-LINKED GLUCOSE TRANSLOCASE HOMOLOG"/>
    <property type="match status" value="1"/>
</dbReference>
<dbReference type="RefSeq" id="WP_249915784.1">
    <property type="nucleotide sequence ID" value="NZ_JAMGBB010000001.1"/>
</dbReference>
<evidence type="ECO:0000259" key="7">
    <source>
        <dbReference type="Pfam" id="PF04138"/>
    </source>
</evidence>
<evidence type="ECO:0000313" key="8">
    <source>
        <dbReference type="EMBL" id="MCL6741399.1"/>
    </source>
</evidence>
<evidence type="ECO:0000256" key="4">
    <source>
        <dbReference type="ARBA" id="ARBA00022989"/>
    </source>
</evidence>
<feature type="transmembrane region" description="Helical" evidence="6">
    <location>
        <begin position="56"/>
        <end position="77"/>
    </location>
</feature>
<evidence type="ECO:0000256" key="1">
    <source>
        <dbReference type="ARBA" id="ARBA00004141"/>
    </source>
</evidence>
<feature type="transmembrane region" description="Helical" evidence="6">
    <location>
        <begin position="98"/>
        <end position="117"/>
    </location>
</feature>
<keyword evidence="4 6" id="KW-1133">Transmembrane helix</keyword>
<dbReference type="Proteomes" id="UP001165383">
    <property type="component" value="Unassembled WGS sequence"/>
</dbReference>
<comment type="similarity">
    <text evidence="2">Belongs to the GtrA family.</text>
</comment>
<keyword evidence="5 6" id="KW-0472">Membrane</keyword>
<evidence type="ECO:0000256" key="6">
    <source>
        <dbReference type="SAM" id="Phobius"/>
    </source>
</evidence>
<dbReference type="EMBL" id="JAMGBB010000001">
    <property type="protein sequence ID" value="MCL6741399.1"/>
    <property type="molecule type" value="Genomic_DNA"/>
</dbReference>
<gene>
    <name evidence="8" type="ORF">LZ518_09680</name>
</gene>
<feature type="transmembrane region" description="Helical" evidence="6">
    <location>
        <begin position="123"/>
        <end position="143"/>
    </location>
</feature>
<proteinExistence type="inferred from homology"/>
<comment type="caution">
    <text evidence="8">The sequence shown here is derived from an EMBL/GenBank/DDBJ whole genome shotgun (WGS) entry which is preliminary data.</text>
</comment>
<feature type="domain" description="GtrA/DPMS transmembrane" evidence="7">
    <location>
        <begin position="31"/>
        <end position="147"/>
    </location>
</feature>
<dbReference type="PANTHER" id="PTHR38459">
    <property type="entry name" value="PROPHAGE BACTOPRENOL-LINKED GLUCOSE TRANSLOCASE HOMOLOG"/>
    <property type="match status" value="1"/>
</dbReference>
<evidence type="ECO:0000313" key="9">
    <source>
        <dbReference type="Proteomes" id="UP001165383"/>
    </source>
</evidence>
<name>A0ABT0SAH5_9SPHN</name>
<keyword evidence="3 6" id="KW-0812">Transmembrane</keyword>
<evidence type="ECO:0000256" key="2">
    <source>
        <dbReference type="ARBA" id="ARBA00009399"/>
    </source>
</evidence>
<reference evidence="8" key="1">
    <citation type="submission" date="2022-05" db="EMBL/GenBank/DDBJ databases">
        <authorList>
            <person name="Jo J.-H."/>
            <person name="Im W.-T."/>
        </authorList>
    </citation>
    <scope>NUCLEOTIDE SEQUENCE</scope>
    <source>
        <strain evidence="8">RB56-2</strain>
    </source>
</reference>
<evidence type="ECO:0000256" key="3">
    <source>
        <dbReference type="ARBA" id="ARBA00022692"/>
    </source>
</evidence>
<dbReference type="InterPro" id="IPR007267">
    <property type="entry name" value="GtrA_DPMS_TM"/>
</dbReference>
<protein>
    <submittedName>
        <fullName evidence="8">GtrA family protein</fullName>
    </submittedName>
</protein>
<dbReference type="Pfam" id="PF04138">
    <property type="entry name" value="GtrA_DPMS_TM"/>
    <property type="match status" value="1"/>
</dbReference>
<evidence type="ECO:0000256" key="5">
    <source>
        <dbReference type="ARBA" id="ARBA00023136"/>
    </source>
</evidence>
<sequence>MDRKIGRYSLTAAALGLLPTKIRTIAEQMSRYAIAGLGITLAVAASYWALAELGQIDPMISLAIVVPIFGAISYITHGSFSFRGHGERDRHHIRAGRFVFVALVTFLLNQFHVWLLVKQLGGPTWWPTIPMVLVTPLVTFVLLRRYVYN</sequence>
<dbReference type="InterPro" id="IPR051401">
    <property type="entry name" value="GtrA_CellWall_Glycosyl"/>
</dbReference>
<organism evidence="8 9">
    <name type="scientific">Sphingomonas brevis</name>
    <dbReference type="NCBI Taxonomy" id="2908206"/>
    <lineage>
        <taxon>Bacteria</taxon>
        <taxon>Pseudomonadati</taxon>
        <taxon>Pseudomonadota</taxon>
        <taxon>Alphaproteobacteria</taxon>
        <taxon>Sphingomonadales</taxon>
        <taxon>Sphingomonadaceae</taxon>
        <taxon>Sphingomonas</taxon>
    </lineage>
</organism>